<dbReference type="PRINTS" id="PR00390">
    <property type="entry name" value="PHPHLIPASEC"/>
</dbReference>
<dbReference type="InterPro" id="IPR001711">
    <property type="entry name" value="PLipase_C_Pinositol-sp_Y"/>
</dbReference>
<dbReference type="InterPro" id="IPR000008">
    <property type="entry name" value="C2_dom"/>
</dbReference>
<feature type="binding site" evidence="9">
    <location>
        <position position="368"/>
    </location>
    <ligand>
        <name>Ca(2+)</name>
        <dbReference type="ChEBI" id="CHEBI:29108"/>
    </ligand>
</feature>
<organism evidence="15 16">
    <name type="scientific">Paragonimus westermani</name>
    <dbReference type="NCBI Taxonomy" id="34504"/>
    <lineage>
        <taxon>Eukaryota</taxon>
        <taxon>Metazoa</taxon>
        <taxon>Spiralia</taxon>
        <taxon>Lophotrochozoa</taxon>
        <taxon>Platyhelminthes</taxon>
        <taxon>Trematoda</taxon>
        <taxon>Digenea</taxon>
        <taxon>Plagiorchiida</taxon>
        <taxon>Troglotremata</taxon>
        <taxon>Troglotrematidae</taxon>
        <taxon>Paragonimus</taxon>
    </lineage>
</organism>
<dbReference type="Pfam" id="PF00168">
    <property type="entry name" value="C2"/>
    <property type="match status" value="1"/>
</dbReference>
<dbReference type="CDD" id="cd00275">
    <property type="entry name" value="C2_PLC_like"/>
    <property type="match status" value="1"/>
</dbReference>
<comment type="caution">
    <text evidence="15">The sequence shown here is derived from an EMBL/GenBank/DDBJ whole genome shotgun (WGS) entry which is preliminary data.</text>
</comment>
<dbReference type="InterPro" id="IPR017946">
    <property type="entry name" value="PLC-like_Pdiesterase_TIM-brl"/>
</dbReference>
<evidence type="ECO:0000256" key="8">
    <source>
        <dbReference type="PIRSR" id="PIRSR000956-1"/>
    </source>
</evidence>
<dbReference type="SUPFAM" id="SSF47473">
    <property type="entry name" value="EF-hand"/>
    <property type="match status" value="1"/>
</dbReference>
<feature type="binding site" evidence="9">
    <location>
        <position position="370"/>
    </location>
    <ligand>
        <name>Ca(2+)</name>
        <dbReference type="ChEBI" id="CHEBI:29108"/>
    </ligand>
</feature>
<feature type="active site" evidence="8">
    <location>
        <position position="338"/>
    </location>
</feature>
<dbReference type="InterPro" id="IPR011992">
    <property type="entry name" value="EF-hand-dom_pair"/>
</dbReference>
<dbReference type="OrthoDB" id="269822at2759"/>
<dbReference type="CDD" id="cd13361">
    <property type="entry name" value="PH_PLC_beta"/>
    <property type="match status" value="1"/>
</dbReference>
<dbReference type="InterPro" id="IPR014815">
    <property type="entry name" value="PLC-beta_C"/>
</dbReference>
<dbReference type="GO" id="GO:0051209">
    <property type="term" value="P:release of sequestered calcium ion into cytosol"/>
    <property type="evidence" value="ECO:0007669"/>
    <property type="project" value="TreeGrafter"/>
</dbReference>
<keyword evidence="16" id="KW-1185">Reference proteome</keyword>
<dbReference type="SMART" id="SM00148">
    <property type="entry name" value="PLCXc"/>
    <property type="match status" value="1"/>
</dbReference>
<dbReference type="AlphaFoldDB" id="A0A8T0D2G0"/>
<evidence type="ECO:0000256" key="4">
    <source>
        <dbReference type="ARBA" id="ARBA00022963"/>
    </source>
</evidence>
<dbReference type="GO" id="GO:0046488">
    <property type="term" value="P:phosphatidylinositol metabolic process"/>
    <property type="evidence" value="ECO:0007669"/>
    <property type="project" value="TreeGrafter"/>
</dbReference>
<dbReference type="SUPFAM" id="SSF69989">
    <property type="entry name" value="C-terminal domain of PLC-beta"/>
    <property type="match status" value="1"/>
</dbReference>
<feature type="region of interest" description="Disordered" evidence="12">
    <location>
        <begin position="518"/>
        <end position="548"/>
    </location>
</feature>
<dbReference type="PROSITE" id="PS50008">
    <property type="entry name" value="PIPLC_Y_DOMAIN"/>
    <property type="match status" value="1"/>
</dbReference>
<evidence type="ECO:0000259" key="14">
    <source>
        <dbReference type="PROSITE" id="PS50008"/>
    </source>
</evidence>
<dbReference type="Pfam" id="PF22631">
    <property type="entry name" value="PLCB1-4-like_EFh"/>
    <property type="match status" value="1"/>
</dbReference>
<keyword evidence="5 7" id="KW-0443">Lipid metabolism</keyword>
<dbReference type="EMBL" id="JTDF01021441">
    <property type="protein sequence ID" value="KAF8561832.1"/>
    <property type="molecule type" value="Genomic_DNA"/>
</dbReference>
<dbReference type="Pfam" id="PF00387">
    <property type="entry name" value="PI-PLC-Y"/>
    <property type="match status" value="1"/>
</dbReference>
<gene>
    <name evidence="15" type="ORF">P879_02951</name>
</gene>
<evidence type="ECO:0000256" key="6">
    <source>
        <dbReference type="ARBA" id="ARBA00023224"/>
    </source>
</evidence>
<dbReference type="InterPro" id="IPR042531">
    <property type="entry name" value="PLC-beta_C_sf"/>
</dbReference>
<feature type="compositionally biased region" description="Polar residues" evidence="12">
    <location>
        <begin position="1098"/>
        <end position="1110"/>
    </location>
</feature>
<feature type="compositionally biased region" description="Basic and acidic residues" evidence="12">
    <location>
        <begin position="927"/>
        <end position="938"/>
    </location>
</feature>
<dbReference type="Gene3D" id="2.30.29.240">
    <property type="match status" value="1"/>
</dbReference>
<feature type="domain" description="PI-PLC Y-box" evidence="14">
    <location>
        <begin position="587"/>
        <end position="703"/>
    </location>
</feature>
<dbReference type="PROSITE" id="PS50007">
    <property type="entry name" value="PIPLC_X_DOMAIN"/>
    <property type="match status" value="1"/>
</dbReference>
<reference evidence="15 16" key="1">
    <citation type="submission" date="2019-07" db="EMBL/GenBank/DDBJ databases">
        <title>Annotation for the trematode Paragonimus westermani.</title>
        <authorList>
            <person name="Choi Y.-J."/>
        </authorList>
    </citation>
    <scope>NUCLEOTIDE SEQUENCE [LARGE SCALE GENOMIC DNA]</scope>
    <source>
        <strain evidence="15">180907_Pwestermani</strain>
    </source>
</reference>
<comment type="catalytic activity">
    <reaction evidence="7 10">
        <text>a 1,2-diacyl-sn-glycero-3-phospho-(1D-myo-inositol-4,5-bisphosphate) + H2O = 1D-myo-inositol 1,4,5-trisphosphate + a 1,2-diacyl-sn-glycerol + H(+)</text>
        <dbReference type="Rhea" id="RHEA:33179"/>
        <dbReference type="ChEBI" id="CHEBI:15377"/>
        <dbReference type="ChEBI" id="CHEBI:15378"/>
        <dbReference type="ChEBI" id="CHEBI:17815"/>
        <dbReference type="ChEBI" id="CHEBI:58456"/>
        <dbReference type="ChEBI" id="CHEBI:203600"/>
        <dbReference type="EC" id="3.1.4.11"/>
    </reaction>
</comment>
<feature type="compositionally biased region" description="Gly residues" evidence="12">
    <location>
        <begin position="901"/>
        <end position="917"/>
    </location>
</feature>
<dbReference type="Gene3D" id="1.20.1230.10">
    <property type="entry name" value="Phospholipase C beta, distal C-terminal domain"/>
    <property type="match status" value="1"/>
</dbReference>
<keyword evidence="1" id="KW-0597">Phosphoprotein</keyword>
<evidence type="ECO:0000256" key="10">
    <source>
        <dbReference type="RuleBase" id="RU361133"/>
    </source>
</evidence>
<feature type="active site" evidence="8">
    <location>
        <position position="385"/>
    </location>
</feature>
<dbReference type="InterPro" id="IPR016280">
    <property type="entry name" value="PLC-beta"/>
</dbReference>
<evidence type="ECO:0000313" key="16">
    <source>
        <dbReference type="Proteomes" id="UP000699462"/>
    </source>
</evidence>
<accession>A0A8T0D2G0</accession>
<feature type="coiled-coil region" evidence="11">
    <location>
        <begin position="1138"/>
        <end position="1165"/>
    </location>
</feature>
<dbReference type="EC" id="3.1.4.11" evidence="7"/>
<dbReference type="GO" id="GO:0016042">
    <property type="term" value="P:lipid catabolic process"/>
    <property type="evidence" value="ECO:0007669"/>
    <property type="project" value="UniProtKB-KW"/>
</dbReference>
<dbReference type="FunFam" id="2.60.40.150:FF:000008">
    <property type="entry name" value="1-phosphatidylinositol 4,5-bisphosphate phosphodiesterase"/>
    <property type="match status" value="1"/>
</dbReference>
<dbReference type="PROSITE" id="PS50004">
    <property type="entry name" value="C2"/>
    <property type="match status" value="1"/>
</dbReference>
<dbReference type="Pfam" id="PF08703">
    <property type="entry name" value="PLC-beta_C"/>
    <property type="match status" value="1"/>
</dbReference>
<keyword evidence="6 7" id="KW-0807">Transducer</keyword>
<dbReference type="InterPro" id="IPR000909">
    <property type="entry name" value="PLipase_C_PInositol-sp_X_dom"/>
</dbReference>
<dbReference type="CDD" id="cd08591">
    <property type="entry name" value="PI-PLCc_beta"/>
    <property type="match status" value="1"/>
</dbReference>
<feature type="compositionally biased region" description="Low complexity" evidence="12">
    <location>
        <begin position="526"/>
        <end position="543"/>
    </location>
</feature>
<keyword evidence="9" id="KW-0479">Metal-binding</keyword>
<evidence type="ECO:0000256" key="9">
    <source>
        <dbReference type="PIRSR" id="PIRSR000956-2"/>
    </source>
</evidence>
<dbReference type="Gene3D" id="2.60.40.150">
    <property type="entry name" value="C2 domain"/>
    <property type="match status" value="1"/>
</dbReference>
<dbReference type="SUPFAM" id="SSF49562">
    <property type="entry name" value="C2 domain (Calcium/lipid-binding domain, CaLB)"/>
    <property type="match status" value="1"/>
</dbReference>
<dbReference type="SUPFAM" id="SSF51695">
    <property type="entry name" value="PLC-like phosphodiesterases"/>
    <property type="match status" value="1"/>
</dbReference>
<evidence type="ECO:0000256" key="3">
    <source>
        <dbReference type="ARBA" id="ARBA00022837"/>
    </source>
</evidence>
<evidence type="ECO:0000256" key="11">
    <source>
        <dbReference type="SAM" id="Coils"/>
    </source>
</evidence>
<evidence type="ECO:0000259" key="13">
    <source>
        <dbReference type="PROSITE" id="PS50004"/>
    </source>
</evidence>
<feature type="binding site" evidence="9">
    <location>
        <position position="419"/>
    </location>
    <ligand>
        <name>Ca(2+)</name>
        <dbReference type="ChEBI" id="CHEBI:29108"/>
    </ligand>
</feature>
<evidence type="ECO:0000256" key="7">
    <source>
        <dbReference type="PIRNR" id="PIRNR000956"/>
    </source>
</evidence>
<dbReference type="Pfam" id="PF17787">
    <property type="entry name" value="PH_14"/>
    <property type="match status" value="1"/>
</dbReference>
<feature type="compositionally biased region" description="Basic and acidic residues" evidence="12">
    <location>
        <begin position="1111"/>
        <end position="1121"/>
    </location>
</feature>
<dbReference type="SMART" id="SM00239">
    <property type="entry name" value="C2"/>
    <property type="match status" value="1"/>
</dbReference>
<dbReference type="GO" id="GO:0004435">
    <property type="term" value="F:phosphatidylinositol-4,5-bisphosphate phospholipase C activity"/>
    <property type="evidence" value="ECO:0007669"/>
    <property type="project" value="UniProtKB-UniRule"/>
</dbReference>
<dbReference type="Gene3D" id="3.20.20.190">
    <property type="entry name" value="Phosphatidylinositol (PI) phosphodiesterase"/>
    <property type="match status" value="1"/>
</dbReference>
<dbReference type="GO" id="GO:0048015">
    <property type="term" value="P:phosphatidylinositol-mediated signaling"/>
    <property type="evidence" value="ECO:0007669"/>
    <property type="project" value="TreeGrafter"/>
</dbReference>
<evidence type="ECO:0000256" key="5">
    <source>
        <dbReference type="ARBA" id="ARBA00023098"/>
    </source>
</evidence>
<dbReference type="InterPro" id="IPR053945">
    <property type="entry name" value="PLCB1-4-like_EFh"/>
</dbReference>
<dbReference type="PANTHER" id="PTHR10336:SF36">
    <property type="entry name" value="1-PHOSPHATIDYLINOSITOL 4,5-BISPHOSPHATE PHOSPHODIESTERASE BETA-4"/>
    <property type="match status" value="1"/>
</dbReference>
<dbReference type="Gene3D" id="1.10.238.10">
    <property type="entry name" value="EF-hand"/>
    <property type="match status" value="1"/>
</dbReference>
<feature type="domain" description="C2" evidence="13">
    <location>
        <begin position="703"/>
        <end position="832"/>
    </location>
</feature>
<comment type="cofactor">
    <cofactor evidence="9">
        <name>Ca(2+)</name>
        <dbReference type="ChEBI" id="CHEBI:29108"/>
    </cofactor>
    <text evidence="9">Binds 1 Ca(2+) ion per subunit.</text>
</comment>
<keyword evidence="4 7" id="KW-0442">Lipid degradation</keyword>
<dbReference type="GO" id="GO:0005509">
    <property type="term" value="F:calcium ion binding"/>
    <property type="evidence" value="ECO:0007669"/>
    <property type="project" value="UniProtKB-UniRule"/>
</dbReference>
<feature type="region of interest" description="Disordered" evidence="12">
    <location>
        <begin position="892"/>
        <end position="940"/>
    </location>
</feature>
<keyword evidence="2 7" id="KW-0378">Hydrolase</keyword>
<evidence type="ECO:0000256" key="12">
    <source>
        <dbReference type="SAM" id="MobiDB-lite"/>
    </source>
</evidence>
<dbReference type="InterPro" id="IPR037862">
    <property type="entry name" value="PLC-beta_PH"/>
</dbReference>
<evidence type="ECO:0000256" key="2">
    <source>
        <dbReference type="ARBA" id="ARBA00022801"/>
    </source>
</evidence>
<name>A0A8T0D2G0_9TREM</name>
<dbReference type="InterPro" id="IPR001192">
    <property type="entry name" value="PI-PLC_fam"/>
</dbReference>
<dbReference type="SUPFAM" id="SSF50729">
    <property type="entry name" value="PH domain-like"/>
    <property type="match status" value="1"/>
</dbReference>
<proteinExistence type="predicted"/>
<dbReference type="Pfam" id="PF00388">
    <property type="entry name" value="PI-PLC-X"/>
    <property type="match status" value="1"/>
</dbReference>
<evidence type="ECO:0000256" key="1">
    <source>
        <dbReference type="ARBA" id="ARBA00022553"/>
    </source>
</evidence>
<dbReference type="FunFam" id="3.20.20.190:FF:000005">
    <property type="entry name" value="1-phosphatidylinositol 4,5-bisphosphate phosphodiesterase"/>
    <property type="match status" value="1"/>
</dbReference>
<feature type="binding site" evidence="9">
    <location>
        <position position="339"/>
    </location>
    <ligand>
        <name>Ca(2+)</name>
        <dbReference type="ChEBI" id="CHEBI:29108"/>
    </ligand>
</feature>
<dbReference type="Proteomes" id="UP000699462">
    <property type="component" value="Unassembled WGS sequence"/>
</dbReference>
<keyword evidence="3 9" id="KW-0106">Calcium</keyword>
<dbReference type="PANTHER" id="PTHR10336">
    <property type="entry name" value="PHOSPHOINOSITIDE-SPECIFIC PHOSPHOLIPASE C FAMILY PROTEIN"/>
    <property type="match status" value="1"/>
</dbReference>
<dbReference type="PIRSF" id="PIRSF000956">
    <property type="entry name" value="PLC-beta"/>
    <property type="match status" value="1"/>
</dbReference>
<sequence length="1194" mass="136332">MTSDIAKRQRTVPSAKAFEFNWRRPVPDVLQKGAVFDRFDEETGTLETDCFVRVDPDGFFIYWKTENSDSQLLELSQISDVRAGSKPKDDKLAMQLQERAPGKSWDRIVTICSGLDLVNIIYTHMVAPDPEVASYWIQQLRSLTHNTKAGNVCPMTQLRKHWIRLSLSVNPKNKIPVRVIMKTFASGRNERVVFHSLKELGLPHGKNDVIEPAEFPFEKFYELYHKICPRTDIEDLFKSLSNNKDYLHADKMIEFLNETQRDPRLNEILYPFANRQTIKYVQENYETQEEYKNTDNLSIECFYRYLMSDNNACIFLDRLEVYQEMDQPLSHYYINSSHNTYLIGRQFGGKSSVEMYRQVLLAGCRCIELDCWDGRGEDQEPIITHGKAMCTDILFKDVIYAIRDTAFVTSDYPVIMSFENHCSKHQQYKLAKYCEDILGDMLLTKPVEFYPLEAGVPLPPPEKLKRKILIKNKRLKPEVEKQQLELFLKGQTDAIQEENEVSEDPDLTVDDDIDNGTRVGNGDSYGPVTPGSTSSGVTVAVSPAGGGSSADLKRLQLKKGSLTAEEEQIMMAQYHHTGATSSIHPLLSSFINYAQPVKFQGFDVAEERNLSYHMSSFNENVALGLIKKACIGFVNYNKRQMSRIYPRGNRVDSSNYMPQIFWNAGCQMVALNFQTPDLAMQLNQGKFEYNGNCGYLLKPEFMRRPERQFDPFSESPMDGVIAATCEVKIISGQFLSDRKVGTYVEVDMYGLPTDTIRKEFRTRVVPNNGLNPVYGEDAVFVFRKVVLPDLAVLRFAVYEETGKLIGQRVIPLDGLQAGYRHISLRTEGNFPLSLPTLFCQVNLTTYVPEGLNDLVDALSDPRAFLSKEEQRMKQLASMGIDSSEIADVPATANTKRTAGTGSSGAGLGISGSSGTSGAGDAIGSNSTKKEDKKDDPKFDPISLTLLQTDKNYQKLIKKQSKELETIQRRHEKDAIVMLRNHTAVTEKLSASHAKERSNSKRSVKTAYLMCWALDARENGQGCSLEDSQKSQICELTRQQKEQWTGLKVAQMREIYELVLGYIEARKELLLKVMKEVQEEQKRELKIVQEREIKEMKAQQTKASIESSRSVMNDRKLRNKAERDRRIRELNDYNTKRFIDQRKVQAQRHEKQNQELNKRHAKEGQDILVVMRKERDDFMRKYEEDLLAVKCATVI</sequence>
<dbReference type="InterPro" id="IPR035892">
    <property type="entry name" value="C2_domain_sf"/>
</dbReference>
<dbReference type="SMART" id="SM00149">
    <property type="entry name" value="PLCYc"/>
    <property type="match status" value="1"/>
</dbReference>
<protein>
    <recommendedName>
        <fullName evidence="7">1-phosphatidylinositol 4,5-bisphosphate phosphodiesterase</fullName>
        <ecNumber evidence="7">3.1.4.11</ecNumber>
    </recommendedName>
</protein>
<feature type="region of interest" description="Disordered" evidence="12">
    <location>
        <begin position="1098"/>
        <end position="1121"/>
    </location>
</feature>
<keyword evidence="11" id="KW-0175">Coiled coil</keyword>
<evidence type="ECO:0000313" key="15">
    <source>
        <dbReference type="EMBL" id="KAF8561832.1"/>
    </source>
</evidence>